<evidence type="ECO:0000313" key="1">
    <source>
        <dbReference type="EMBL" id="KAJ9587930.1"/>
    </source>
</evidence>
<protein>
    <submittedName>
        <fullName evidence="1">Uncharacterized protein</fullName>
    </submittedName>
</protein>
<comment type="caution">
    <text evidence="1">The sequence shown here is derived from an EMBL/GenBank/DDBJ whole genome shotgun (WGS) entry which is preliminary data.</text>
</comment>
<accession>A0AAD7ZW05</accession>
<sequence>GLYLGNLKRSKVLLRSMSPISHRFVHFRLDVAITFTDCSHILYLQQPLILAKENMNRLNDNNIHSEHAWPLQRYLEIGRCDHYSDTLMKCGSVNAIDFTTCGSR</sequence>
<feature type="non-terminal residue" evidence="1">
    <location>
        <position position="1"/>
    </location>
</feature>
<reference evidence="1" key="2">
    <citation type="submission" date="2023-05" db="EMBL/GenBank/DDBJ databases">
        <authorList>
            <person name="Fouks B."/>
        </authorList>
    </citation>
    <scope>NUCLEOTIDE SEQUENCE</scope>
    <source>
        <strain evidence="1">Stay&amp;Tobe</strain>
        <tissue evidence="1">Testes</tissue>
    </source>
</reference>
<reference evidence="1" key="1">
    <citation type="journal article" date="2023" name="IScience">
        <title>Live-bearing cockroach genome reveals convergent evolutionary mechanisms linked to viviparity in insects and beyond.</title>
        <authorList>
            <person name="Fouks B."/>
            <person name="Harrison M.C."/>
            <person name="Mikhailova A.A."/>
            <person name="Marchal E."/>
            <person name="English S."/>
            <person name="Carruthers M."/>
            <person name="Jennings E.C."/>
            <person name="Chiamaka E.L."/>
            <person name="Frigard R.A."/>
            <person name="Pippel M."/>
            <person name="Attardo G.M."/>
            <person name="Benoit J.B."/>
            <person name="Bornberg-Bauer E."/>
            <person name="Tobe S.S."/>
        </authorList>
    </citation>
    <scope>NUCLEOTIDE SEQUENCE</scope>
    <source>
        <strain evidence="1">Stay&amp;Tobe</strain>
    </source>
</reference>
<dbReference type="AlphaFoldDB" id="A0AAD7ZW05"/>
<evidence type="ECO:0000313" key="2">
    <source>
        <dbReference type="Proteomes" id="UP001233999"/>
    </source>
</evidence>
<feature type="non-terminal residue" evidence="1">
    <location>
        <position position="104"/>
    </location>
</feature>
<gene>
    <name evidence="1" type="ORF">L9F63_018633</name>
</gene>
<keyword evidence="2" id="KW-1185">Reference proteome</keyword>
<dbReference type="Proteomes" id="UP001233999">
    <property type="component" value="Unassembled WGS sequence"/>
</dbReference>
<proteinExistence type="predicted"/>
<dbReference type="EMBL" id="JASPKZ010006047">
    <property type="protein sequence ID" value="KAJ9587930.1"/>
    <property type="molecule type" value="Genomic_DNA"/>
</dbReference>
<name>A0AAD7ZW05_DIPPU</name>
<organism evidence="1 2">
    <name type="scientific">Diploptera punctata</name>
    <name type="common">Pacific beetle cockroach</name>
    <dbReference type="NCBI Taxonomy" id="6984"/>
    <lineage>
        <taxon>Eukaryota</taxon>
        <taxon>Metazoa</taxon>
        <taxon>Ecdysozoa</taxon>
        <taxon>Arthropoda</taxon>
        <taxon>Hexapoda</taxon>
        <taxon>Insecta</taxon>
        <taxon>Pterygota</taxon>
        <taxon>Neoptera</taxon>
        <taxon>Polyneoptera</taxon>
        <taxon>Dictyoptera</taxon>
        <taxon>Blattodea</taxon>
        <taxon>Blaberoidea</taxon>
        <taxon>Blaberidae</taxon>
        <taxon>Diplopterinae</taxon>
        <taxon>Diploptera</taxon>
    </lineage>
</organism>